<keyword evidence="3" id="KW-0804">Transcription</keyword>
<dbReference type="STRING" id="1265861.BCAMP_00650"/>
<accession>W7D2E5</accession>
<dbReference type="GO" id="GO:0000976">
    <property type="term" value="F:transcription cis-regulatory region binding"/>
    <property type="evidence" value="ECO:0007669"/>
    <property type="project" value="TreeGrafter"/>
</dbReference>
<dbReference type="Pfam" id="PF13377">
    <property type="entry name" value="Peripla_BP_3"/>
    <property type="match status" value="1"/>
</dbReference>
<feature type="domain" description="HTH gntR-type" evidence="4">
    <location>
        <begin position="3"/>
        <end position="71"/>
    </location>
</feature>
<evidence type="ECO:0000256" key="3">
    <source>
        <dbReference type="ARBA" id="ARBA00023163"/>
    </source>
</evidence>
<protein>
    <submittedName>
        <fullName evidence="5">Crp/Fnr family transcriptional regulator</fullName>
    </submittedName>
</protein>
<sequence>MKEPLYQHIIMDLKQAIIAGTYPPGSKLPTELNLSETYGVSRITSKRALVELENEGIVIRVRGKGSFVREKAVVSQSKTIKKDVLFILPFPDNTTVGNYAQGMFEVIQATHYRLQMQPHQYLSNLDVKDIVERYAGVIFYPRNNHDDIELLYRLHLFGVPTVLIDKKIDQLPFSSVMANNEQGAYEATRHLIAQKHQKIAFINIDAIGKKSSVRDRYFGYLKALHGYELEPYHFEQLDPNDSQFLMTLCTELQRLNITAIIAENDVLAIQLINALKKQNVSIPKDIAVIGFDNIQAAQLIEPHLTTVAQNFEEMGSAAMRLLLAELDETSIEHDQVVVPIQLIERASTRNLKEEDDVTND</sequence>
<dbReference type="Gene3D" id="1.10.10.10">
    <property type="entry name" value="Winged helix-like DNA-binding domain superfamily/Winged helix DNA-binding domain"/>
    <property type="match status" value="1"/>
</dbReference>
<dbReference type="EMBL" id="AODH01000002">
    <property type="protein sequence ID" value="EUJ42096.1"/>
    <property type="molecule type" value="Genomic_DNA"/>
</dbReference>
<evidence type="ECO:0000256" key="1">
    <source>
        <dbReference type="ARBA" id="ARBA00023015"/>
    </source>
</evidence>
<dbReference type="PROSITE" id="PS50949">
    <property type="entry name" value="HTH_GNTR"/>
    <property type="match status" value="1"/>
</dbReference>
<dbReference type="InterPro" id="IPR046335">
    <property type="entry name" value="LacI/GalR-like_sensor"/>
</dbReference>
<dbReference type="InterPro" id="IPR028082">
    <property type="entry name" value="Peripla_BP_I"/>
</dbReference>
<keyword evidence="6" id="KW-1185">Reference proteome</keyword>
<organism evidence="5 6">
    <name type="scientific">Brochothrix campestris FSL F6-1037</name>
    <dbReference type="NCBI Taxonomy" id="1265861"/>
    <lineage>
        <taxon>Bacteria</taxon>
        <taxon>Bacillati</taxon>
        <taxon>Bacillota</taxon>
        <taxon>Bacilli</taxon>
        <taxon>Bacillales</taxon>
        <taxon>Listeriaceae</taxon>
        <taxon>Brochothrix</taxon>
    </lineage>
</organism>
<evidence type="ECO:0000313" key="5">
    <source>
        <dbReference type="EMBL" id="EUJ42096.1"/>
    </source>
</evidence>
<keyword evidence="1" id="KW-0805">Transcription regulation</keyword>
<dbReference type="InterPro" id="IPR036390">
    <property type="entry name" value="WH_DNA-bd_sf"/>
</dbReference>
<keyword evidence="2" id="KW-0238">DNA-binding</keyword>
<dbReference type="SMART" id="SM00345">
    <property type="entry name" value="HTH_GNTR"/>
    <property type="match status" value="1"/>
</dbReference>
<dbReference type="CDD" id="cd06267">
    <property type="entry name" value="PBP1_LacI_sugar_binding-like"/>
    <property type="match status" value="1"/>
</dbReference>
<dbReference type="PANTHER" id="PTHR30146:SF24">
    <property type="entry name" value="XYLOSE OPERON REGULATORY PROTEIN"/>
    <property type="match status" value="1"/>
</dbReference>
<comment type="caution">
    <text evidence="5">The sequence shown here is derived from an EMBL/GenBank/DDBJ whole genome shotgun (WGS) entry which is preliminary data.</text>
</comment>
<name>W7D2E5_9LIST</name>
<dbReference type="AlphaFoldDB" id="W7D2E5"/>
<evidence type="ECO:0000256" key="2">
    <source>
        <dbReference type="ARBA" id="ARBA00023125"/>
    </source>
</evidence>
<dbReference type="PANTHER" id="PTHR30146">
    <property type="entry name" value="LACI-RELATED TRANSCRIPTIONAL REPRESSOR"/>
    <property type="match status" value="1"/>
</dbReference>
<dbReference type="SUPFAM" id="SSF46785">
    <property type="entry name" value="Winged helix' DNA-binding domain"/>
    <property type="match status" value="1"/>
</dbReference>
<dbReference type="PRINTS" id="PR00035">
    <property type="entry name" value="HTHGNTR"/>
</dbReference>
<dbReference type="InterPro" id="IPR000524">
    <property type="entry name" value="Tscrpt_reg_HTH_GntR"/>
</dbReference>
<evidence type="ECO:0000259" key="4">
    <source>
        <dbReference type="PROSITE" id="PS50949"/>
    </source>
</evidence>
<dbReference type="RefSeq" id="WP_035312843.1">
    <property type="nucleotide sequence ID" value="NZ_AODH01000002.1"/>
</dbReference>
<evidence type="ECO:0000313" key="6">
    <source>
        <dbReference type="Proteomes" id="UP000019243"/>
    </source>
</evidence>
<reference evidence="5 6" key="1">
    <citation type="submission" date="2012-12" db="EMBL/GenBank/DDBJ databases">
        <title>Novel taxa of Listeriaceae from agricultural environments in the United States.</title>
        <authorList>
            <person name="den Bakker H.C."/>
            <person name="Allred A."/>
            <person name="Warchocki S."/>
            <person name="Wright E.M."/>
            <person name="Burrell A."/>
            <person name="Nightingale K.K."/>
            <person name="Kephart D."/>
            <person name="Wiedmann M."/>
        </authorList>
    </citation>
    <scope>NUCLEOTIDE SEQUENCE [LARGE SCALE GENOMIC DNA]</scope>
    <source>
        <strain evidence="5 6">FSL F6-1037</strain>
    </source>
</reference>
<dbReference type="SUPFAM" id="SSF53822">
    <property type="entry name" value="Periplasmic binding protein-like I"/>
    <property type="match status" value="1"/>
</dbReference>
<dbReference type="CDD" id="cd07377">
    <property type="entry name" value="WHTH_GntR"/>
    <property type="match status" value="1"/>
</dbReference>
<dbReference type="InterPro" id="IPR036388">
    <property type="entry name" value="WH-like_DNA-bd_sf"/>
</dbReference>
<dbReference type="GO" id="GO:0003700">
    <property type="term" value="F:DNA-binding transcription factor activity"/>
    <property type="evidence" value="ECO:0007669"/>
    <property type="project" value="InterPro"/>
</dbReference>
<gene>
    <name evidence="5" type="ORF">BCAMP_00650</name>
</gene>
<dbReference type="Gene3D" id="3.40.50.2300">
    <property type="match status" value="2"/>
</dbReference>
<proteinExistence type="predicted"/>
<dbReference type="Proteomes" id="UP000019243">
    <property type="component" value="Unassembled WGS sequence"/>
</dbReference>
<dbReference type="Pfam" id="PF00392">
    <property type="entry name" value="GntR"/>
    <property type="match status" value="1"/>
</dbReference>